<evidence type="ECO:0000313" key="8">
    <source>
        <dbReference type="Proteomes" id="UP000007590"/>
    </source>
</evidence>
<evidence type="ECO:0000256" key="3">
    <source>
        <dbReference type="ARBA" id="ARBA00022840"/>
    </source>
</evidence>
<dbReference type="GO" id="GO:0015937">
    <property type="term" value="P:coenzyme A biosynthetic process"/>
    <property type="evidence" value="ECO:0007669"/>
    <property type="project" value="UniProtKB-UniRule"/>
</dbReference>
<evidence type="ECO:0000256" key="2">
    <source>
        <dbReference type="ARBA" id="ARBA00022741"/>
    </source>
</evidence>
<evidence type="ECO:0000256" key="1">
    <source>
        <dbReference type="ARBA" id="ARBA00009018"/>
    </source>
</evidence>
<dbReference type="PROSITE" id="PS51219">
    <property type="entry name" value="DPCK"/>
    <property type="match status" value="1"/>
</dbReference>
<evidence type="ECO:0000256" key="6">
    <source>
        <dbReference type="NCBIfam" id="TIGR00152"/>
    </source>
</evidence>
<organism evidence="7 8">
    <name type="scientific">Solitalea canadensis (strain ATCC 29591 / DSM 3403 / JCM 21819 / LMG 8368 / NBRC 15130 / NCIMB 12057 / USAM 9D)</name>
    <name type="common">Flexibacter canadensis</name>
    <dbReference type="NCBI Taxonomy" id="929556"/>
    <lineage>
        <taxon>Bacteria</taxon>
        <taxon>Pseudomonadati</taxon>
        <taxon>Bacteroidota</taxon>
        <taxon>Sphingobacteriia</taxon>
        <taxon>Sphingobacteriales</taxon>
        <taxon>Sphingobacteriaceae</taxon>
        <taxon>Solitalea</taxon>
    </lineage>
</organism>
<dbReference type="STRING" id="929556.Solca_2338"/>
<keyword evidence="8" id="KW-1185">Reference proteome</keyword>
<dbReference type="InterPro" id="IPR027417">
    <property type="entry name" value="P-loop_NTPase"/>
</dbReference>
<dbReference type="SUPFAM" id="SSF52540">
    <property type="entry name" value="P-loop containing nucleoside triphosphate hydrolases"/>
    <property type="match status" value="1"/>
</dbReference>
<keyword evidence="5" id="KW-0808">Transferase</keyword>
<keyword evidence="5" id="KW-0963">Cytoplasm</keyword>
<evidence type="ECO:0000313" key="7">
    <source>
        <dbReference type="EMBL" id="AFD07380.1"/>
    </source>
</evidence>
<dbReference type="GO" id="GO:0005524">
    <property type="term" value="F:ATP binding"/>
    <property type="evidence" value="ECO:0007669"/>
    <property type="project" value="UniProtKB-UniRule"/>
</dbReference>
<keyword evidence="2 5" id="KW-0547">Nucleotide-binding</keyword>
<dbReference type="EC" id="2.7.1.24" evidence="5 6"/>
<comment type="catalytic activity">
    <reaction evidence="5">
        <text>3'-dephospho-CoA + ATP = ADP + CoA + H(+)</text>
        <dbReference type="Rhea" id="RHEA:18245"/>
        <dbReference type="ChEBI" id="CHEBI:15378"/>
        <dbReference type="ChEBI" id="CHEBI:30616"/>
        <dbReference type="ChEBI" id="CHEBI:57287"/>
        <dbReference type="ChEBI" id="CHEBI:57328"/>
        <dbReference type="ChEBI" id="CHEBI:456216"/>
        <dbReference type="EC" id="2.7.1.24"/>
    </reaction>
</comment>
<feature type="binding site" evidence="5">
    <location>
        <begin position="11"/>
        <end position="16"/>
    </location>
    <ligand>
        <name>ATP</name>
        <dbReference type="ChEBI" id="CHEBI:30616"/>
    </ligand>
</feature>
<dbReference type="eggNOG" id="COG0237">
    <property type="taxonomic scope" value="Bacteria"/>
</dbReference>
<sequence length="199" mass="22479">MLKIGITGGIGSGKSTVVKVFEQLGVPVFIADDQAKLLMNSDEKLIADIKQFFGEDVYSAKGELDRKKLASLVFNSPEKLKQLNGLVHPATIRAFDKWCKKYQNKPYILKEAAILFESGTYKQNDLNILVTAPEEMRIARVIKRDKSNEEQVRSRIKNQLPEEDKIKMADYMIVNDEQTALIPQIVSLHTKLVINNSTL</sequence>
<dbReference type="CDD" id="cd02022">
    <property type="entry name" value="DPCK"/>
    <property type="match status" value="1"/>
</dbReference>
<dbReference type="InterPro" id="IPR001977">
    <property type="entry name" value="Depp_CoAkinase"/>
</dbReference>
<dbReference type="PANTHER" id="PTHR10695">
    <property type="entry name" value="DEPHOSPHO-COA KINASE-RELATED"/>
    <property type="match status" value="1"/>
</dbReference>
<dbReference type="RefSeq" id="WP_014680607.1">
    <property type="nucleotide sequence ID" value="NC_017770.1"/>
</dbReference>
<keyword evidence="4 5" id="KW-0173">Coenzyme A biosynthesis</keyword>
<dbReference type="NCBIfam" id="TIGR00152">
    <property type="entry name" value="dephospho-CoA kinase"/>
    <property type="match status" value="1"/>
</dbReference>
<dbReference type="HAMAP" id="MF_00376">
    <property type="entry name" value="Dephospho_CoA_kinase"/>
    <property type="match status" value="1"/>
</dbReference>
<dbReference type="PANTHER" id="PTHR10695:SF46">
    <property type="entry name" value="BIFUNCTIONAL COENZYME A SYNTHASE-RELATED"/>
    <property type="match status" value="1"/>
</dbReference>
<proteinExistence type="inferred from homology"/>
<dbReference type="GO" id="GO:0004140">
    <property type="term" value="F:dephospho-CoA kinase activity"/>
    <property type="evidence" value="ECO:0007669"/>
    <property type="project" value="UniProtKB-UniRule"/>
</dbReference>
<dbReference type="AlphaFoldDB" id="H8KRB3"/>
<dbReference type="OrthoDB" id="9812943at2"/>
<gene>
    <name evidence="5" type="primary">coaE</name>
    <name evidence="7" type="ordered locus">Solca_2338</name>
</gene>
<comment type="function">
    <text evidence="5">Catalyzes the phosphorylation of the 3'-hydroxyl group of dephosphocoenzyme A to form coenzyme A.</text>
</comment>
<evidence type="ECO:0000256" key="5">
    <source>
        <dbReference type="HAMAP-Rule" id="MF_00376"/>
    </source>
</evidence>
<dbReference type="Gene3D" id="3.40.50.300">
    <property type="entry name" value="P-loop containing nucleotide triphosphate hydrolases"/>
    <property type="match status" value="1"/>
</dbReference>
<protein>
    <recommendedName>
        <fullName evidence="5 6">Dephospho-CoA kinase</fullName>
        <ecNumber evidence="5 6">2.7.1.24</ecNumber>
    </recommendedName>
    <alternativeName>
        <fullName evidence="5">Dephosphocoenzyme A kinase</fullName>
    </alternativeName>
</protein>
<evidence type="ECO:0000256" key="4">
    <source>
        <dbReference type="ARBA" id="ARBA00022993"/>
    </source>
</evidence>
<dbReference type="EMBL" id="CP003349">
    <property type="protein sequence ID" value="AFD07380.1"/>
    <property type="molecule type" value="Genomic_DNA"/>
</dbReference>
<comment type="subcellular location">
    <subcellularLocation>
        <location evidence="5">Cytoplasm</location>
    </subcellularLocation>
</comment>
<keyword evidence="5 7" id="KW-0418">Kinase</keyword>
<reference evidence="7" key="1">
    <citation type="submission" date="2012-02" db="EMBL/GenBank/DDBJ databases">
        <title>The complete genome of Solitalea canadensis DSM 3403.</title>
        <authorList>
            <consortium name="US DOE Joint Genome Institute (JGI-PGF)"/>
            <person name="Lucas S."/>
            <person name="Copeland A."/>
            <person name="Lapidus A."/>
            <person name="Glavina del Rio T."/>
            <person name="Dalin E."/>
            <person name="Tice H."/>
            <person name="Bruce D."/>
            <person name="Goodwin L."/>
            <person name="Pitluck S."/>
            <person name="Peters L."/>
            <person name="Ovchinnikova G."/>
            <person name="Lu M."/>
            <person name="Kyrpides N."/>
            <person name="Mavromatis K."/>
            <person name="Ivanova N."/>
            <person name="Brettin T."/>
            <person name="Detter J.C."/>
            <person name="Han C."/>
            <person name="Larimer F."/>
            <person name="Land M."/>
            <person name="Hauser L."/>
            <person name="Markowitz V."/>
            <person name="Cheng J.-F."/>
            <person name="Hugenholtz P."/>
            <person name="Woyke T."/>
            <person name="Wu D."/>
            <person name="Spring S."/>
            <person name="Schroeder M."/>
            <person name="Kopitz M."/>
            <person name="Brambilla E."/>
            <person name="Klenk H.-P."/>
            <person name="Eisen J.A."/>
        </authorList>
    </citation>
    <scope>NUCLEOTIDE SEQUENCE</scope>
    <source>
        <strain evidence="7">DSM 3403</strain>
    </source>
</reference>
<dbReference type="Proteomes" id="UP000007590">
    <property type="component" value="Chromosome"/>
</dbReference>
<name>H8KRB3_SOLCM</name>
<keyword evidence="3 5" id="KW-0067">ATP-binding</keyword>
<dbReference type="GO" id="GO:0005737">
    <property type="term" value="C:cytoplasm"/>
    <property type="evidence" value="ECO:0007669"/>
    <property type="project" value="UniProtKB-SubCell"/>
</dbReference>
<dbReference type="HOGENOM" id="CLU_057180_3_1_10"/>
<dbReference type="Pfam" id="PF01121">
    <property type="entry name" value="CoaE"/>
    <property type="match status" value="1"/>
</dbReference>
<comment type="similarity">
    <text evidence="1 5">Belongs to the CoaE family.</text>
</comment>
<comment type="pathway">
    <text evidence="5">Cofactor biosynthesis; coenzyme A biosynthesis; CoA from (R)-pantothenate: step 5/5.</text>
</comment>
<dbReference type="KEGG" id="scn:Solca_2338"/>
<dbReference type="UniPathway" id="UPA00241">
    <property type="reaction ID" value="UER00356"/>
</dbReference>
<accession>H8KRB3</accession>